<dbReference type="InterPro" id="IPR001315">
    <property type="entry name" value="CARD"/>
</dbReference>
<proteinExistence type="predicted"/>
<organism evidence="2">
    <name type="scientific">marine sediment metagenome</name>
    <dbReference type="NCBI Taxonomy" id="412755"/>
    <lineage>
        <taxon>unclassified sequences</taxon>
        <taxon>metagenomes</taxon>
        <taxon>ecological metagenomes</taxon>
    </lineage>
</organism>
<dbReference type="PROSITE" id="PS50209">
    <property type="entry name" value="CARD"/>
    <property type="match status" value="1"/>
</dbReference>
<dbReference type="GO" id="GO:0042981">
    <property type="term" value="P:regulation of apoptotic process"/>
    <property type="evidence" value="ECO:0007669"/>
    <property type="project" value="InterPro"/>
</dbReference>
<reference evidence="2" key="1">
    <citation type="journal article" date="2015" name="Nature">
        <title>Complex archaea that bridge the gap between prokaryotes and eukaryotes.</title>
        <authorList>
            <person name="Spang A."/>
            <person name="Saw J.H."/>
            <person name="Jorgensen S.L."/>
            <person name="Zaremba-Niedzwiedzka K."/>
            <person name="Martijn J."/>
            <person name="Lind A.E."/>
            <person name="van Eijk R."/>
            <person name="Schleper C."/>
            <person name="Guy L."/>
            <person name="Ettema T.J."/>
        </authorList>
    </citation>
    <scope>NUCLEOTIDE SEQUENCE</scope>
</reference>
<comment type="caution">
    <text evidence="2">The sequence shown here is derived from an EMBL/GenBank/DDBJ whole genome shotgun (WGS) entry which is preliminary data.</text>
</comment>
<gene>
    <name evidence="2" type="ORF">LCGC14_1550080</name>
</gene>
<dbReference type="AlphaFoldDB" id="A0A0F9JBK0"/>
<feature type="domain" description="CARD" evidence="1">
    <location>
        <begin position="40"/>
        <end position="101"/>
    </location>
</feature>
<evidence type="ECO:0000259" key="1">
    <source>
        <dbReference type="PROSITE" id="PS50209"/>
    </source>
</evidence>
<sequence>MPHYKAKKKIRHLDLKLTKKIKEPELWNLEKKWADTVFALWEKKEQLKEPKAEKLIQRLEILADEIRDLKEGRVLSGKNLKLVKDCREQIGKTSELLDKLI</sequence>
<feature type="non-terminal residue" evidence="2">
    <location>
        <position position="101"/>
    </location>
</feature>
<protein>
    <recommendedName>
        <fullName evidence="1">CARD domain-containing protein</fullName>
    </recommendedName>
</protein>
<accession>A0A0F9JBK0</accession>
<name>A0A0F9JBK0_9ZZZZ</name>
<dbReference type="EMBL" id="LAZR01011838">
    <property type="protein sequence ID" value="KKM57972.1"/>
    <property type="molecule type" value="Genomic_DNA"/>
</dbReference>
<evidence type="ECO:0000313" key="2">
    <source>
        <dbReference type="EMBL" id="KKM57972.1"/>
    </source>
</evidence>